<dbReference type="EMBL" id="RHHU01000003">
    <property type="protein sequence ID" value="RNB88893.1"/>
    <property type="molecule type" value="Genomic_DNA"/>
</dbReference>
<evidence type="ECO:0008006" key="3">
    <source>
        <dbReference type="Google" id="ProtNLM"/>
    </source>
</evidence>
<keyword evidence="2" id="KW-1185">Reference proteome</keyword>
<dbReference type="RefSeq" id="WP_122922986.1">
    <property type="nucleotide sequence ID" value="NZ_RHHU01000003.1"/>
</dbReference>
<reference evidence="1 2" key="1">
    <citation type="submission" date="2018-10" db="EMBL/GenBank/DDBJ databases">
        <title>Phylogenomics of Brevibacillus.</title>
        <authorList>
            <person name="Dunlap C."/>
        </authorList>
    </citation>
    <scope>NUCLEOTIDE SEQUENCE [LARGE SCALE GENOMIC DNA]</scope>
    <source>
        <strain evidence="1 2">JCM 15774</strain>
    </source>
</reference>
<protein>
    <recommendedName>
        <fullName evidence="3">Transcriptional regulator</fullName>
    </recommendedName>
</protein>
<proteinExistence type="predicted"/>
<dbReference type="Gene3D" id="3.30.70.270">
    <property type="match status" value="1"/>
</dbReference>
<gene>
    <name evidence="1" type="ORF">EDM59_07305</name>
</gene>
<comment type="caution">
    <text evidence="1">The sequence shown here is derived from an EMBL/GenBank/DDBJ whole genome shotgun (WGS) entry which is preliminary data.</text>
</comment>
<organism evidence="1 2">
    <name type="scientific">Brevibacillus nitrificans</name>
    <dbReference type="NCBI Taxonomy" id="651560"/>
    <lineage>
        <taxon>Bacteria</taxon>
        <taxon>Bacillati</taxon>
        <taxon>Bacillota</taxon>
        <taxon>Bacilli</taxon>
        <taxon>Bacillales</taxon>
        <taxon>Paenibacillaceae</taxon>
        <taxon>Brevibacillus</taxon>
    </lineage>
</organism>
<dbReference type="InterPro" id="IPR043128">
    <property type="entry name" value="Rev_trsase/Diguanyl_cyclase"/>
</dbReference>
<evidence type="ECO:0000313" key="2">
    <source>
        <dbReference type="Proteomes" id="UP000269573"/>
    </source>
</evidence>
<accession>A0A3M8DLH0</accession>
<sequence>MYQIGVVGPNTSVDRILGLADEFGQVMRFIPLPYSEFQETRNIVKENDHQVDMWLFSGKLSYLIAKSVLESDENLVHIQHTESSLYRCFLLMAYHQGKFIERVSIDELADSQLEVALQQLDFPAKDLFVKTYDIETNPDDLLAFHLQLWREGKTEGAITCFEGVYLALKEAGVPAYWFTPSELEVHQALRILSERVRAFYFKDTQIAVEIIEIDDFDKIAENARNPYRLQYLELRLKEALIRLCETIDGSLMERGNGRYVIFSSRGAIERRIDMLRKTIEQLSLESESRVAVGIGFGETVFSAEVNALRAIQHSKEKTEPGIVIVQEDGKVIETAGKDQGLSYSYRMDDPQFLDQLKKANVGIRTYNKIAAFVRRMGWTNFTTKDLATQLHLDERNVRRIITSLSEVGLAAYVGEEATSLRGRPSKIYRLE</sequence>
<evidence type="ECO:0000313" key="1">
    <source>
        <dbReference type="EMBL" id="RNB88893.1"/>
    </source>
</evidence>
<name>A0A3M8DLH0_9BACL</name>
<dbReference type="Proteomes" id="UP000269573">
    <property type="component" value="Unassembled WGS sequence"/>
</dbReference>
<dbReference type="AlphaFoldDB" id="A0A3M8DLH0"/>